<sequence length="395" mass="45528">MIFMNILVVQESDWIQRNPHQQHHLMERLSVRGHKIRVIDYEIDWKTNKNEGIISKRQVFEDVHKIHEEASIDVVRPGLIKIPVLNYISWAWTSWREINRQIKEFKPDVIVGFGLINTYIAARAAKKHNIPFVYYLIDVLYTLIPEKSLQFIGKQVKKGIIKNSDKVITINKKLSEFAVGLGADEDNTPVIDAGIDLERFDPKIDGSVIRKEYGIKDDELLLFFMGWIYHFAGVKEVAEEMGKGNYENIKLMIVGDGDAYFDLEEIREKYDLHEKLILTGKQPYNRIPEFIAAADVCILPAYPDEIIMQDIVPIKVYEYMAMGKPVLTTNLPGIMLEFGQNVGIIYVDKPEGVLIKSFNIAVNDTGGKARKFVEHNDWNKITDKFENTLIQMLND</sequence>
<name>A0A0S4FPJ0_METFO</name>
<dbReference type="SUPFAM" id="SSF53756">
    <property type="entry name" value="UDP-Glycosyltransferase/glycogen phosphorylase"/>
    <property type="match status" value="1"/>
</dbReference>
<protein>
    <submittedName>
        <fullName evidence="3">Group 1 glycosyl transferase</fullName>
    </submittedName>
</protein>
<evidence type="ECO:0000259" key="2">
    <source>
        <dbReference type="Pfam" id="PF13439"/>
    </source>
</evidence>
<dbReference type="InterPro" id="IPR001296">
    <property type="entry name" value="Glyco_trans_1"/>
</dbReference>
<feature type="domain" description="Glycosyltransferase subfamily 4-like N-terminal" evidence="2">
    <location>
        <begin position="23"/>
        <end position="199"/>
    </location>
</feature>
<dbReference type="Pfam" id="PF13439">
    <property type="entry name" value="Glyco_transf_4"/>
    <property type="match status" value="1"/>
</dbReference>
<accession>A0A0S4FPJ0</accession>
<feature type="domain" description="Glycosyl transferase family 1" evidence="1">
    <location>
        <begin position="209"/>
        <end position="367"/>
    </location>
</feature>
<evidence type="ECO:0000259" key="1">
    <source>
        <dbReference type="Pfam" id="PF00534"/>
    </source>
</evidence>
<keyword evidence="3" id="KW-0808">Transferase</keyword>
<dbReference type="Pfam" id="PF00534">
    <property type="entry name" value="Glycos_transf_1"/>
    <property type="match status" value="1"/>
</dbReference>
<gene>
    <name evidence="3" type="ORF">MB9_1366</name>
</gene>
<evidence type="ECO:0000313" key="3">
    <source>
        <dbReference type="EMBL" id="CEL25003.1"/>
    </source>
</evidence>
<dbReference type="InterPro" id="IPR028098">
    <property type="entry name" value="Glyco_trans_4-like_N"/>
</dbReference>
<dbReference type="Gene3D" id="3.40.50.2000">
    <property type="entry name" value="Glycogen Phosphorylase B"/>
    <property type="match status" value="2"/>
</dbReference>
<organism evidence="3 4">
    <name type="scientific">Methanobacterium formicicum</name>
    <dbReference type="NCBI Taxonomy" id="2162"/>
    <lineage>
        <taxon>Archaea</taxon>
        <taxon>Methanobacteriati</taxon>
        <taxon>Methanobacteriota</taxon>
        <taxon>Methanomada group</taxon>
        <taxon>Methanobacteria</taxon>
        <taxon>Methanobacteriales</taxon>
        <taxon>Methanobacteriaceae</taxon>
        <taxon>Methanobacterium</taxon>
    </lineage>
</organism>
<evidence type="ECO:0000313" key="4">
    <source>
        <dbReference type="Proteomes" id="UP000062768"/>
    </source>
</evidence>
<dbReference type="GO" id="GO:0016757">
    <property type="term" value="F:glycosyltransferase activity"/>
    <property type="evidence" value="ECO:0007669"/>
    <property type="project" value="InterPro"/>
</dbReference>
<dbReference type="Proteomes" id="UP000062768">
    <property type="component" value="Chromosome I"/>
</dbReference>
<reference evidence="3" key="1">
    <citation type="submission" date="2014-09" db="EMBL/GenBank/DDBJ databases">
        <authorList>
            <person name="Wibberg D."/>
        </authorList>
    </citation>
    <scope>NUCLEOTIDE SEQUENCE [LARGE SCALE GENOMIC DNA]</scope>
    <source>
        <strain evidence="3">Mb9</strain>
    </source>
</reference>
<proteinExistence type="predicted"/>
<dbReference type="PANTHER" id="PTHR12526">
    <property type="entry name" value="GLYCOSYLTRANSFERASE"/>
    <property type="match status" value="1"/>
</dbReference>
<dbReference type="EMBL" id="LN734822">
    <property type="protein sequence ID" value="CEL25003.1"/>
    <property type="molecule type" value="Genomic_DNA"/>
</dbReference>
<dbReference type="PATRIC" id="fig|2162.10.peg.1429"/>
<keyword evidence="4" id="KW-1185">Reference proteome</keyword>
<dbReference type="AlphaFoldDB" id="A0A0S4FPJ0"/>